<dbReference type="AlphaFoldDB" id="A0A1Y4DAI4"/>
<reference evidence="4" key="1">
    <citation type="submission" date="2017-04" db="EMBL/GenBank/DDBJ databases">
        <title>Function of individual gut microbiota members based on whole genome sequencing of pure cultures obtained from chicken caecum.</title>
        <authorList>
            <person name="Medvecky M."/>
            <person name="Cejkova D."/>
            <person name="Polansky O."/>
            <person name="Karasova D."/>
            <person name="Kubasova T."/>
            <person name="Cizek A."/>
            <person name="Rychlik I."/>
        </authorList>
    </citation>
    <scope>NUCLEOTIDE SEQUENCE [LARGE SCALE GENOMIC DNA]</scope>
    <source>
        <strain evidence="4">An273</strain>
    </source>
</reference>
<feature type="transmembrane region" description="Helical" evidence="2">
    <location>
        <begin position="6"/>
        <end position="27"/>
    </location>
</feature>
<dbReference type="EMBL" id="NFJD01000004">
    <property type="protein sequence ID" value="OUO56213.1"/>
    <property type="molecule type" value="Genomic_DNA"/>
</dbReference>
<evidence type="ECO:0000256" key="1">
    <source>
        <dbReference type="SAM" id="MobiDB-lite"/>
    </source>
</evidence>
<evidence type="ECO:0000313" key="4">
    <source>
        <dbReference type="Proteomes" id="UP000196368"/>
    </source>
</evidence>
<evidence type="ECO:0000313" key="3">
    <source>
        <dbReference type="EMBL" id="OUO56213.1"/>
    </source>
</evidence>
<name>A0A1Y4DAI4_9BACT</name>
<keyword evidence="2" id="KW-0812">Transmembrane</keyword>
<organism evidence="3 4">
    <name type="scientific">Candidatus Avelusimicrobium gallicola</name>
    <dbReference type="NCBI Taxonomy" id="2562704"/>
    <lineage>
        <taxon>Bacteria</taxon>
        <taxon>Pseudomonadati</taxon>
        <taxon>Elusimicrobiota</taxon>
        <taxon>Elusimicrobia</taxon>
        <taxon>Elusimicrobiales</taxon>
        <taxon>Elusimicrobiaceae</taxon>
        <taxon>Candidatus Avelusimicrobium</taxon>
    </lineage>
</organism>
<gene>
    <name evidence="3" type="ORF">B5F75_06235</name>
</gene>
<accession>A0A1Y4DAI4</accession>
<feature type="region of interest" description="Disordered" evidence="1">
    <location>
        <begin position="41"/>
        <end position="65"/>
    </location>
</feature>
<dbReference type="Proteomes" id="UP000196368">
    <property type="component" value="Unassembled WGS sequence"/>
</dbReference>
<keyword evidence="2" id="KW-0472">Membrane</keyword>
<dbReference type="RefSeq" id="WP_087289068.1">
    <property type="nucleotide sequence ID" value="NZ_NFJD01000004.1"/>
</dbReference>
<keyword evidence="2" id="KW-1133">Transmembrane helix</keyword>
<comment type="caution">
    <text evidence="3">The sequence shown here is derived from an EMBL/GenBank/DDBJ whole genome shotgun (WGS) entry which is preliminary data.</text>
</comment>
<sequence>MKNNKGMGLLGLLISVIIMAVLLSLVLKQYAGQTRRALSLPGITAPAQTSPQKKSAPGAKQTPAPCNGRLVGNICVPTQVNSASLDAFEQMNK</sequence>
<protein>
    <submittedName>
        <fullName evidence="3">Uncharacterized protein</fullName>
    </submittedName>
</protein>
<proteinExistence type="predicted"/>
<keyword evidence="4" id="KW-1185">Reference proteome</keyword>
<evidence type="ECO:0000256" key="2">
    <source>
        <dbReference type="SAM" id="Phobius"/>
    </source>
</evidence>